<gene>
    <name evidence="1" type="ORF">PPIS_a2845</name>
</gene>
<keyword evidence="2" id="KW-1185">Reference proteome</keyword>
<name>A0ABM6NG01_PSEO7</name>
<proteinExistence type="predicted"/>
<organism evidence="1 2">
    <name type="scientific">Pseudoalteromonas piscicida</name>
    <dbReference type="NCBI Taxonomy" id="43662"/>
    <lineage>
        <taxon>Bacteria</taxon>
        <taxon>Pseudomonadati</taxon>
        <taxon>Pseudomonadota</taxon>
        <taxon>Gammaproteobacteria</taxon>
        <taxon>Alteromonadales</taxon>
        <taxon>Pseudoalteromonadaceae</taxon>
        <taxon>Pseudoalteromonas</taxon>
    </lineage>
</organism>
<protein>
    <submittedName>
        <fullName evidence="1">Uncharacterized protein</fullName>
    </submittedName>
</protein>
<evidence type="ECO:0000313" key="1">
    <source>
        <dbReference type="EMBL" id="ATD07738.1"/>
    </source>
</evidence>
<evidence type="ECO:0000313" key="2">
    <source>
        <dbReference type="Proteomes" id="UP000016521"/>
    </source>
</evidence>
<dbReference type="Proteomes" id="UP000016521">
    <property type="component" value="Chromosome I"/>
</dbReference>
<dbReference type="EMBL" id="CP011924">
    <property type="protein sequence ID" value="ATD07738.1"/>
    <property type="molecule type" value="Genomic_DNA"/>
</dbReference>
<reference evidence="1 2" key="1">
    <citation type="submission" date="2015-06" db="EMBL/GenBank/DDBJ databases">
        <authorList>
            <person name="Xie B.-B."/>
            <person name="Rong J.-C."/>
            <person name="Qin Q.-L."/>
            <person name="Zhang Y.-Z."/>
        </authorList>
    </citation>
    <scope>NUCLEOTIDE SEQUENCE [LARGE SCALE GENOMIC DNA]</scope>
    <source>
        <strain evidence="1 2">JCM 20779</strain>
    </source>
</reference>
<sequence length="48" mass="5490">MKKIAKKRLFEQKENNPNIKQTKTPALGGCFAILSLNKVYKLKLILDT</sequence>
<accession>A0ABM6NG01</accession>